<proteinExistence type="predicted"/>
<feature type="region of interest" description="Disordered" evidence="1">
    <location>
        <begin position="73"/>
        <end position="96"/>
    </location>
</feature>
<dbReference type="Proteomes" id="UP000030653">
    <property type="component" value="Unassembled WGS sequence"/>
</dbReference>
<gene>
    <name evidence="2" type="ORF">DACRYDRAFT_51660</name>
</gene>
<dbReference type="EMBL" id="JH795862">
    <property type="protein sequence ID" value="EJU02095.1"/>
    <property type="molecule type" value="Genomic_DNA"/>
</dbReference>
<feature type="compositionally biased region" description="Acidic residues" evidence="1">
    <location>
        <begin position="78"/>
        <end position="92"/>
    </location>
</feature>
<dbReference type="OrthoDB" id="6613063at2759"/>
<organism evidence="2 3">
    <name type="scientific">Dacryopinax primogenitus (strain DJM 731)</name>
    <name type="common">Brown rot fungus</name>
    <dbReference type="NCBI Taxonomy" id="1858805"/>
    <lineage>
        <taxon>Eukaryota</taxon>
        <taxon>Fungi</taxon>
        <taxon>Dikarya</taxon>
        <taxon>Basidiomycota</taxon>
        <taxon>Agaricomycotina</taxon>
        <taxon>Dacrymycetes</taxon>
        <taxon>Dacrymycetales</taxon>
        <taxon>Dacrymycetaceae</taxon>
        <taxon>Dacryopinax</taxon>
    </lineage>
</organism>
<dbReference type="GeneID" id="63690112"/>
<evidence type="ECO:0000313" key="2">
    <source>
        <dbReference type="EMBL" id="EJU02095.1"/>
    </source>
</evidence>
<evidence type="ECO:0000256" key="1">
    <source>
        <dbReference type="SAM" id="MobiDB-lite"/>
    </source>
</evidence>
<accession>M5G1K7</accession>
<name>M5G1K7_DACPD</name>
<evidence type="ECO:0000313" key="3">
    <source>
        <dbReference type="Proteomes" id="UP000030653"/>
    </source>
</evidence>
<protein>
    <submittedName>
        <fullName evidence="2">Uncharacterized protein</fullName>
    </submittedName>
</protein>
<dbReference type="RefSeq" id="XP_040628992.1">
    <property type="nucleotide sequence ID" value="XM_040775050.1"/>
</dbReference>
<reference evidence="2 3" key="1">
    <citation type="journal article" date="2012" name="Science">
        <title>The Paleozoic origin of enzymatic lignin decomposition reconstructed from 31 fungal genomes.</title>
        <authorList>
            <person name="Floudas D."/>
            <person name="Binder M."/>
            <person name="Riley R."/>
            <person name="Barry K."/>
            <person name="Blanchette R.A."/>
            <person name="Henrissat B."/>
            <person name="Martinez A.T."/>
            <person name="Otillar R."/>
            <person name="Spatafora J.W."/>
            <person name="Yadav J.S."/>
            <person name="Aerts A."/>
            <person name="Benoit I."/>
            <person name="Boyd A."/>
            <person name="Carlson A."/>
            <person name="Copeland A."/>
            <person name="Coutinho P.M."/>
            <person name="de Vries R.P."/>
            <person name="Ferreira P."/>
            <person name="Findley K."/>
            <person name="Foster B."/>
            <person name="Gaskell J."/>
            <person name="Glotzer D."/>
            <person name="Gorecki P."/>
            <person name="Heitman J."/>
            <person name="Hesse C."/>
            <person name="Hori C."/>
            <person name="Igarashi K."/>
            <person name="Jurgens J.A."/>
            <person name="Kallen N."/>
            <person name="Kersten P."/>
            <person name="Kohler A."/>
            <person name="Kuees U."/>
            <person name="Kumar T.K.A."/>
            <person name="Kuo A."/>
            <person name="LaButti K."/>
            <person name="Larrondo L.F."/>
            <person name="Lindquist E."/>
            <person name="Ling A."/>
            <person name="Lombard V."/>
            <person name="Lucas S."/>
            <person name="Lundell T."/>
            <person name="Martin R."/>
            <person name="McLaughlin D.J."/>
            <person name="Morgenstern I."/>
            <person name="Morin E."/>
            <person name="Murat C."/>
            <person name="Nagy L.G."/>
            <person name="Nolan M."/>
            <person name="Ohm R.A."/>
            <person name="Patyshakuliyeva A."/>
            <person name="Rokas A."/>
            <person name="Ruiz-Duenas F.J."/>
            <person name="Sabat G."/>
            <person name="Salamov A."/>
            <person name="Samejima M."/>
            <person name="Schmutz J."/>
            <person name="Slot J.C."/>
            <person name="St John F."/>
            <person name="Stenlid J."/>
            <person name="Sun H."/>
            <person name="Sun S."/>
            <person name="Syed K."/>
            <person name="Tsang A."/>
            <person name="Wiebenga A."/>
            <person name="Young D."/>
            <person name="Pisabarro A."/>
            <person name="Eastwood D.C."/>
            <person name="Martin F."/>
            <person name="Cullen D."/>
            <person name="Grigoriev I.V."/>
            <person name="Hibbett D.S."/>
        </authorList>
    </citation>
    <scope>NUCLEOTIDE SEQUENCE [LARGE SCALE GENOMIC DNA]</scope>
    <source>
        <strain evidence="2 3">DJM-731 SS1</strain>
    </source>
</reference>
<feature type="non-terminal residue" evidence="2">
    <location>
        <position position="1"/>
    </location>
</feature>
<dbReference type="HOGENOM" id="CLU_1975746_0_0_1"/>
<dbReference type="STRING" id="1858805.M5G1K7"/>
<keyword evidence="3" id="KW-1185">Reference proteome</keyword>
<dbReference type="AlphaFoldDB" id="M5G1K7"/>
<sequence length="127" mass="14766">LLHLADCMQNSGPLWASWAFPMERFCGKVQRTITGRLNPYPGIDWCILQCCQWEILHPKFLRQLRGMRGNMKEIREGEENEEEEEEEEEDEEGKLLPPKTVLMINRALCDKLVPYLASQLNVAHPTI</sequence>